<feature type="compositionally biased region" description="Basic and acidic residues" evidence="1">
    <location>
        <begin position="43"/>
        <end position="62"/>
    </location>
</feature>
<reference evidence="3" key="1">
    <citation type="submission" date="2021-02" db="EMBL/GenBank/DDBJ databases">
        <authorList>
            <person name="Dougan E. K."/>
            <person name="Rhodes N."/>
            <person name="Thang M."/>
            <person name="Chan C."/>
        </authorList>
    </citation>
    <scope>NUCLEOTIDE SEQUENCE</scope>
</reference>
<comment type="caution">
    <text evidence="3">The sequence shown here is derived from an EMBL/GenBank/DDBJ whole genome shotgun (WGS) entry which is preliminary data.</text>
</comment>
<sequence>MQEARDAGDKVTEDAQQPISNSNSSTALRAEGTDPSEAGCKAAEAERDEVARHLRREREGNRRLQQRLQVAAAAHAEGQAEKEVLRQQVQQAKSSLKAAPPNGSWLRTGVRRVAFVLAWSAVQHAAPLVWQAVTSGSSGRSRPPVPPATASITATQAAGVATAVGEAAPFSKNEESVVPLATPKSEEAEAATLLQPPAVSALESKAESELDTEAAEMGKEAEPDDSSKELVDPRRPAGIMKRIKKAGWSGVPVVTAVFSIVIGYAGKLA</sequence>
<feature type="compositionally biased region" description="Polar residues" evidence="1">
    <location>
        <begin position="14"/>
        <end position="27"/>
    </location>
</feature>
<feature type="compositionally biased region" description="Basic and acidic residues" evidence="1">
    <location>
        <begin position="216"/>
        <end position="235"/>
    </location>
</feature>
<proteinExistence type="predicted"/>
<organism evidence="3 4">
    <name type="scientific">Polarella glacialis</name>
    <name type="common">Dinoflagellate</name>
    <dbReference type="NCBI Taxonomy" id="89957"/>
    <lineage>
        <taxon>Eukaryota</taxon>
        <taxon>Sar</taxon>
        <taxon>Alveolata</taxon>
        <taxon>Dinophyceae</taxon>
        <taxon>Suessiales</taxon>
        <taxon>Suessiaceae</taxon>
        <taxon>Polarella</taxon>
    </lineage>
</organism>
<evidence type="ECO:0000256" key="2">
    <source>
        <dbReference type="SAM" id="Phobius"/>
    </source>
</evidence>
<dbReference type="AlphaFoldDB" id="A0A813LC17"/>
<feature type="region of interest" description="Disordered" evidence="1">
    <location>
        <begin position="188"/>
        <end position="235"/>
    </location>
</feature>
<evidence type="ECO:0000256" key="1">
    <source>
        <dbReference type="SAM" id="MobiDB-lite"/>
    </source>
</evidence>
<evidence type="ECO:0008006" key="5">
    <source>
        <dbReference type="Google" id="ProtNLM"/>
    </source>
</evidence>
<feature type="transmembrane region" description="Helical" evidence="2">
    <location>
        <begin position="246"/>
        <end position="266"/>
    </location>
</feature>
<dbReference type="Proteomes" id="UP000626109">
    <property type="component" value="Unassembled WGS sequence"/>
</dbReference>
<accession>A0A813LC17</accession>
<evidence type="ECO:0000313" key="3">
    <source>
        <dbReference type="EMBL" id="CAE8723821.1"/>
    </source>
</evidence>
<keyword evidence="2" id="KW-0812">Transmembrane</keyword>
<dbReference type="EMBL" id="CAJNNW010034759">
    <property type="protein sequence ID" value="CAE8723821.1"/>
    <property type="molecule type" value="Genomic_DNA"/>
</dbReference>
<feature type="compositionally biased region" description="Basic and acidic residues" evidence="1">
    <location>
        <begin position="1"/>
        <end position="13"/>
    </location>
</feature>
<feature type="compositionally biased region" description="Low complexity" evidence="1">
    <location>
        <begin position="66"/>
        <end position="77"/>
    </location>
</feature>
<keyword evidence="2" id="KW-1133">Transmembrane helix</keyword>
<feature type="region of interest" description="Disordered" evidence="1">
    <location>
        <begin position="1"/>
        <end position="101"/>
    </location>
</feature>
<keyword evidence="2" id="KW-0472">Membrane</keyword>
<protein>
    <recommendedName>
        <fullName evidence="5">Transmembrane protein</fullName>
    </recommendedName>
</protein>
<gene>
    <name evidence="3" type="ORF">PGLA2088_LOCUS43373</name>
</gene>
<name>A0A813LC17_POLGL</name>
<evidence type="ECO:0000313" key="4">
    <source>
        <dbReference type="Proteomes" id="UP000626109"/>
    </source>
</evidence>